<dbReference type="InterPro" id="IPR007387">
    <property type="entry name" value="TRAP_DctQ"/>
</dbReference>
<gene>
    <name evidence="11" type="ORF">DENOEST_3565</name>
</gene>
<dbReference type="Pfam" id="PF04290">
    <property type="entry name" value="DctQ"/>
    <property type="match status" value="1"/>
</dbReference>
<keyword evidence="12" id="KW-1185">Reference proteome</keyword>
<feature type="transmembrane region" description="Helical" evidence="9">
    <location>
        <begin position="55"/>
        <end position="71"/>
    </location>
</feature>
<evidence type="ECO:0000256" key="2">
    <source>
        <dbReference type="ARBA" id="ARBA00022448"/>
    </source>
</evidence>
<evidence type="ECO:0000256" key="5">
    <source>
        <dbReference type="ARBA" id="ARBA00022692"/>
    </source>
</evidence>
<dbReference type="EMBL" id="LR778301">
    <property type="protein sequence ID" value="CAB1370719.1"/>
    <property type="molecule type" value="Genomic_DNA"/>
</dbReference>
<feature type="domain" description="Tripartite ATP-independent periplasmic transporters DctQ component" evidence="10">
    <location>
        <begin position="29"/>
        <end position="161"/>
    </location>
</feature>
<evidence type="ECO:0000256" key="4">
    <source>
        <dbReference type="ARBA" id="ARBA00022519"/>
    </source>
</evidence>
<dbReference type="OrthoDB" id="9795655at2"/>
<evidence type="ECO:0000256" key="1">
    <source>
        <dbReference type="ARBA" id="ARBA00004429"/>
    </source>
</evidence>
<dbReference type="PANTHER" id="PTHR35011">
    <property type="entry name" value="2,3-DIKETO-L-GULONATE TRAP TRANSPORTER SMALL PERMEASE PROTEIN YIAM"/>
    <property type="match status" value="1"/>
</dbReference>
<sequence>MKTLLTLSRLIDGLNERIGRVAPWLVLAMVLLSSGNALVRKIFDSSSNAYLEGQWYMFAALFLLCGGYTLLRQEHVRIDVIYSRFSRRTQVWIDVLGTLLFLLPFALLLLFLCWPYFLDAWHSGEISANAGGLTQWWVKLFMPLGFLLLALQGGSELIKRLAFLIGQAPDPVADKKP</sequence>
<keyword evidence="2 9" id="KW-0813">Transport</keyword>
<organism evidence="11 12">
    <name type="scientific">Denitratisoma oestradiolicum</name>
    <dbReference type="NCBI Taxonomy" id="311182"/>
    <lineage>
        <taxon>Bacteria</taxon>
        <taxon>Pseudomonadati</taxon>
        <taxon>Pseudomonadota</taxon>
        <taxon>Betaproteobacteria</taxon>
        <taxon>Nitrosomonadales</taxon>
        <taxon>Sterolibacteriaceae</taxon>
        <taxon>Denitratisoma</taxon>
    </lineage>
</organism>
<evidence type="ECO:0000259" key="10">
    <source>
        <dbReference type="Pfam" id="PF04290"/>
    </source>
</evidence>
<protein>
    <recommendedName>
        <fullName evidence="9">TRAP transporter small permease protein</fullName>
    </recommendedName>
</protein>
<dbReference type="GO" id="GO:0022857">
    <property type="term" value="F:transmembrane transporter activity"/>
    <property type="evidence" value="ECO:0007669"/>
    <property type="project" value="UniProtKB-UniRule"/>
</dbReference>
<keyword evidence="4 9" id="KW-0997">Cell inner membrane</keyword>
<feature type="transmembrane region" description="Helical" evidence="9">
    <location>
        <begin position="91"/>
        <end position="117"/>
    </location>
</feature>
<keyword evidence="6 9" id="KW-1133">Transmembrane helix</keyword>
<dbReference type="InterPro" id="IPR055348">
    <property type="entry name" value="DctQ"/>
</dbReference>
<dbReference type="Proteomes" id="UP000515733">
    <property type="component" value="Chromosome"/>
</dbReference>
<keyword evidence="5 9" id="KW-0812">Transmembrane</keyword>
<keyword evidence="7 9" id="KW-0472">Membrane</keyword>
<evidence type="ECO:0000313" key="12">
    <source>
        <dbReference type="Proteomes" id="UP000515733"/>
    </source>
</evidence>
<reference evidence="11 12" key="1">
    <citation type="submission" date="2020-03" db="EMBL/GenBank/DDBJ databases">
        <authorList>
            <consortium name="Genoscope - CEA"/>
            <person name="William W."/>
        </authorList>
    </citation>
    <scope>NUCLEOTIDE SEQUENCE [LARGE SCALE GENOMIC DNA]</scope>
    <source>
        <strain evidence="12">DSM 16959</strain>
    </source>
</reference>
<dbReference type="RefSeq" id="WP_145769453.1">
    <property type="nucleotide sequence ID" value="NZ_LR778301.1"/>
</dbReference>
<comment type="subunit">
    <text evidence="9">The complex comprises the extracytoplasmic solute receptor protein and the two transmembrane proteins.</text>
</comment>
<comment type="function">
    <text evidence="9">Part of the tripartite ATP-independent periplasmic (TRAP) transport system.</text>
</comment>
<comment type="similarity">
    <text evidence="8 9">Belongs to the TRAP transporter small permease family.</text>
</comment>
<comment type="subcellular location">
    <subcellularLocation>
        <location evidence="1 9">Cell inner membrane</location>
        <topology evidence="1 9">Multi-pass membrane protein</topology>
    </subcellularLocation>
</comment>
<dbReference type="KEGG" id="doe:DENOEST_3565"/>
<evidence type="ECO:0000256" key="7">
    <source>
        <dbReference type="ARBA" id="ARBA00023136"/>
    </source>
</evidence>
<dbReference type="AlphaFoldDB" id="A0A6S6XXG4"/>
<evidence type="ECO:0000256" key="6">
    <source>
        <dbReference type="ARBA" id="ARBA00022989"/>
    </source>
</evidence>
<feature type="transmembrane region" description="Helical" evidence="9">
    <location>
        <begin position="137"/>
        <end position="154"/>
    </location>
</feature>
<dbReference type="GO" id="GO:0005886">
    <property type="term" value="C:plasma membrane"/>
    <property type="evidence" value="ECO:0007669"/>
    <property type="project" value="UniProtKB-SubCell"/>
</dbReference>
<dbReference type="PANTHER" id="PTHR35011:SF4">
    <property type="entry name" value="SLL1102 PROTEIN"/>
    <property type="match status" value="1"/>
</dbReference>
<evidence type="ECO:0000313" key="11">
    <source>
        <dbReference type="EMBL" id="CAB1370719.1"/>
    </source>
</evidence>
<name>A0A6S6XXG4_9PROT</name>
<evidence type="ECO:0000256" key="3">
    <source>
        <dbReference type="ARBA" id="ARBA00022475"/>
    </source>
</evidence>
<evidence type="ECO:0000256" key="8">
    <source>
        <dbReference type="ARBA" id="ARBA00038436"/>
    </source>
</evidence>
<keyword evidence="3" id="KW-1003">Cell membrane</keyword>
<accession>A0A6S6XXG4</accession>
<proteinExistence type="inferred from homology"/>
<evidence type="ECO:0000256" key="9">
    <source>
        <dbReference type="RuleBase" id="RU369079"/>
    </source>
</evidence>
<feature type="transmembrane region" description="Helical" evidence="9">
    <location>
        <begin position="21"/>
        <end position="43"/>
    </location>
</feature>